<dbReference type="Proteomes" id="UP000214646">
    <property type="component" value="Unassembled WGS sequence"/>
</dbReference>
<keyword evidence="8" id="KW-0720">Serine protease</keyword>
<dbReference type="GO" id="GO:0008236">
    <property type="term" value="F:serine-type peptidase activity"/>
    <property type="evidence" value="ECO:0007669"/>
    <property type="project" value="UniProtKB-KW"/>
</dbReference>
<dbReference type="EMBL" id="NIDE01000001">
    <property type="protein sequence ID" value="OWK46880.1"/>
    <property type="molecule type" value="Genomic_DNA"/>
</dbReference>
<dbReference type="InterPro" id="IPR005320">
    <property type="entry name" value="Peptidase_S51"/>
</dbReference>
<keyword evidence="6" id="KW-0645">Protease</keyword>
<dbReference type="GO" id="GO:0006508">
    <property type="term" value="P:proteolysis"/>
    <property type="evidence" value="ECO:0007669"/>
    <property type="project" value="UniProtKB-KW"/>
</dbReference>
<evidence type="ECO:0000256" key="5">
    <source>
        <dbReference type="ARBA" id="ARBA00015719"/>
    </source>
</evidence>
<dbReference type="Gene3D" id="3.40.50.880">
    <property type="match status" value="1"/>
</dbReference>
<organism evidence="10 11">
    <name type="scientific">Fimbriiglobus ruber</name>
    <dbReference type="NCBI Taxonomy" id="1908690"/>
    <lineage>
        <taxon>Bacteria</taxon>
        <taxon>Pseudomonadati</taxon>
        <taxon>Planctomycetota</taxon>
        <taxon>Planctomycetia</taxon>
        <taxon>Gemmatales</taxon>
        <taxon>Gemmataceae</taxon>
        <taxon>Fimbriiglobus</taxon>
    </lineage>
</organism>
<evidence type="ECO:0000256" key="6">
    <source>
        <dbReference type="ARBA" id="ARBA00022670"/>
    </source>
</evidence>
<keyword evidence="11" id="KW-1185">Reference proteome</keyword>
<evidence type="ECO:0000256" key="8">
    <source>
        <dbReference type="ARBA" id="ARBA00022825"/>
    </source>
</evidence>
<dbReference type="InterPro" id="IPR029062">
    <property type="entry name" value="Class_I_gatase-like"/>
</dbReference>
<protein>
    <recommendedName>
        <fullName evidence="5">Cyanophycinase</fullName>
        <ecNumber evidence="4">3.4.15.6</ecNumber>
    </recommendedName>
</protein>
<sequence>MTRSALVACWFVSLALIAPAQEAVPPAEHLSPYGLAEPVLIVAGELPKEFDNADKVPILTTFKDMPPVGFQFLKTPVTKPLAGMVGIHVPPGAVFQIRKRSMSNLGKGAVTLRLAESAQREARTVTLEGKKTADYNELRRSAAERAVGSPYPPKETGKPVVPSGTLVIVGGGGMPADIAKRFIEAGGGPDGHFVVLPVSMPDPIKTQAEETFIRRLGAKNVTVIPYREKKDLEDPKVIDVLKKATGLWFGGGRQWNFMDAYEGTKLPDLFRDVLKRGGVIGGSSAGATIQGDYMVRGAPAGPNIMMCEGYERALGFLPGVGIDQHFSARNRFKDMTAFMKAYPQFLGIGLDEATAIVVRGSQAEILGKGKVHFYDRRKPVKDGEPDYEAFPAGTKYDLVKRKVIEADVPAAAK</sequence>
<dbReference type="PANTHER" id="PTHR36175">
    <property type="entry name" value="CYANOPHYCINASE"/>
    <property type="match status" value="1"/>
</dbReference>
<dbReference type="PANTHER" id="PTHR36175:SF1">
    <property type="entry name" value="CYANOPHYCINASE"/>
    <property type="match status" value="1"/>
</dbReference>
<dbReference type="Pfam" id="PF03575">
    <property type="entry name" value="Peptidase_S51"/>
    <property type="match status" value="1"/>
</dbReference>
<evidence type="ECO:0000313" key="11">
    <source>
        <dbReference type="Proteomes" id="UP000214646"/>
    </source>
</evidence>
<evidence type="ECO:0000256" key="7">
    <source>
        <dbReference type="ARBA" id="ARBA00022801"/>
    </source>
</evidence>
<dbReference type="NCBIfam" id="TIGR02069">
    <property type="entry name" value="cyanophycinase"/>
    <property type="match status" value="1"/>
</dbReference>
<dbReference type="InterPro" id="IPR011811">
    <property type="entry name" value="Peptidase_S51_cyanophycinase"/>
</dbReference>
<evidence type="ECO:0000256" key="4">
    <source>
        <dbReference type="ARBA" id="ARBA00013115"/>
    </source>
</evidence>
<gene>
    <name evidence="10" type="ORF">FRUB_00579</name>
</gene>
<evidence type="ECO:0000313" key="10">
    <source>
        <dbReference type="EMBL" id="OWK46880.1"/>
    </source>
</evidence>
<dbReference type="OrthoDB" id="9799980at2"/>
<keyword evidence="7" id="KW-0378">Hydrolase</keyword>
<dbReference type="CDD" id="cd03145">
    <property type="entry name" value="GAT1_cyanophycinase"/>
    <property type="match status" value="1"/>
</dbReference>
<feature type="chain" id="PRO_5013075959" description="Cyanophycinase" evidence="9">
    <location>
        <begin position="21"/>
        <end position="413"/>
    </location>
</feature>
<comment type="catalytic activity">
    <reaction evidence="1">
        <text>[L-4-(L-arginin-2-N-yl)aspartate](n) + H2O = [L-4-(L-arginin-2-N-yl)aspartate](n-1) + L-4-(L-arginin-2-N-yl)aspartate</text>
        <dbReference type="Rhea" id="RHEA:12845"/>
        <dbReference type="Rhea" id="RHEA-COMP:13728"/>
        <dbReference type="Rhea" id="RHEA-COMP:13734"/>
        <dbReference type="ChEBI" id="CHEBI:15377"/>
        <dbReference type="ChEBI" id="CHEBI:137986"/>
        <dbReference type="ChEBI" id="CHEBI:137991"/>
        <dbReference type="EC" id="3.4.15.6"/>
    </reaction>
</comment>
<name>A0A225DZE1_9BACT</name>
<feature type="signal peptide" evidence="9">
    <location>
        <begin position="1"/>
        <end position="20"/>
    </location>
</feature>
<evidence type="ECO:0000256" key="2">
    <source>
        <dbReference type="ARBA" id="ARBA00002039"/>
    </source>
</evidence>
<dbReference type="SUPFAM" id="SSF52317">
    <property type="entry name" value="Class I glutamine amidotransferase-like"/>
    <property type="match status" value="1"/>
</dbReference>
<dbReference type="GO" id="GO:0008241">
    <property type="term" value="F:peptidyl-dipeptidase activity"/>
    <property type="evidence" value="ECO:0007669"/>
    <property type="project" value="UniProtKB-EC"/>
</dbReference>
<dbReference type="EC" id="3.4.15.6" evidence="4"/>
<dbReference type="AlphaFoldDB" id="A0A225DZE1"/>
<evidence type="ECO:0000256" key="1">
    <source>
        <dbReference type="ARBA" id="ARBA00001092"/>
    </source>
</evidence>
<keyword evidence="9" id="KW-0732">Signal</keyword>
<accession>A0A225DZE1</accession>
<comment type="similarity">
    <text evidence="3">Belongs to the peptidase S51 family.</text>
</comment>
<proteinExistence type="inferred from homology"/>
<dbReference type="RefSeq" id="WP_088252050.1">
    <property type="nucleotide sequence ID" value="NZ_NIDE01000001.1"/>
</dbReference>
<comment type="function">
    <text evidence="2">Exopeptidase that catalyzes the hydrolytic cleavage of multi-L-arginyl-poly-L-aspartic acid (cyanophycin; a water-insoluble reserve polymer) into aspartate-arginine dipeptides.</text>
</comment>
<evidence type="ECO:0000256" key="9">
    <source>
        <dbReference type="SAM" id="SignalP"/>
    </source>
</evidence>
<comment type="caution">
    <text evidence="10">The sequence shown here is derived from an EMBL/GenBank/DDBJ whole genome shotgun (WGS) entry which is preliminary data.</text>
</comment>
<reference evidence="11" key="1">
    <citation type="submission" date="2017-06" db="EMBL/GenBank/DDBJ databases">
        <title>Genome analysis of Fimbriiglobus ruber SP5, the first member of the order Planctomycetales with confirmed chitinolytic capability.</title>
        <authorList>
            <person name="Ravin N.V."/>
            <person name="Rakitin A.L."/>
            <person name="Ivanova A.A."/>
            <person name="Beletsky A.V."/>
            <person name="Kulichevskaya I.S."/>
            <person name="Mardanov A.V."/>
            <person name="Dedysh S.N."/>
        </authorList>
    </citation>
    <scope>NUCLEOTIDE SEQUENCE [LARGE SCALE GENOMIC DNA]</scope>
    <source>
        <strain evidence="11">SP5</strain>
    </source>
</reference>
<evidence type="ECO:0000256" key="3">
    <source>
        <dbReference type="ARBA" id="ARBA00006534"/>
    </source>
</evidence>